<dbReference type="SMART" id="SM01208">
    <property type="entry name" value="G5"/>
    <property type="match status" value="1"/>
</dbReference>
<evidence type="ECO:0000313" key="5">
    <source>
        <dbReference type="EMBL" id="UVI29869.1"/>
    </source>
</evidence>
<dbReference type="PANTHER" id="PTHR35788">
    <property type="entry name" value="EXPORTED PROTEIN-RELATED"/>
    <property type="match status" value="1"/>
</dbReference>
<reference evidence="5" key="1">
    <citation type="submission" date="2022-01" db="EMBL/GenBank/DDBJ databases">
        <title>Paenibacillus spongiae sp. nov., isolated from marine sponge.</title>
        <authorList>
            <person name="Li Z."/>
            <person name="Zhang M."/>
        </authorList>
    </citation>
    <scope>NUCLEOTIDE SEQUENCE</scope>
    <source>
        <strain evidence="5">PHS-Z3</strain>
    </source>
</reference>
<dbReference type="Proteomes" id="UP001057877">
    <property type="component" value="Chromosome"/>
</dbReference>
<dbReference type="Pfam" id="PF07501">
    <property type="entry name" value="G5"/>
    <property type="match status" value="1"/>
</dbReference>
<feature type="transmembrane region" description="Helical" evidence="3">
    <location>
        <begin position="7"/>
        <end position="28"/>
    </location>
</feature>
<keyword evidence="1" id="KW-0732">Signal</keyword>
<dbReference type="InterPro" id="IPR052913">
    <property type="entry name" value="Glycopeptide_resist_protein"/>
</dbReference>
<dbReference type="InterPro" id="IPR011098">
    <property type="entry name" value="G5_dom"/>
</dbReference>
<dbReference type="PANTHER" id="PTHR35788:SF1">
    <property type="entry name" value="EXPORTED PROTEIN"/>
    <property type="match status" value="1"/>
</dbReference>
<dbReference type="RefSeq" id="WP_258385941.1">
    <property type="nucleotide sequence ID" value="NZ_CP091430.1"/>
</dbReference>
<protein>
    <submittedName>
        <fullName evidence="5">VanW family protein</fullName>
    </submittedName>
</protein>
<evidence type="ECO:0000256" key="3">
    <source>
        <dbReference type="SAM" id="Phobius"/>
    </source>
</evidence>
<evidence type="ECO:0000256" key="1">
    <source>
        <dbReference type="ARBA" id="ARBA00022729"/>
    </source>
</evidence>
<evidence type="ECO:0000256" key="2">
    <source>
        <dbReference type="SAM" id="MobiDB-lite"/>
    </source>
</evidence>
<accession>A0ABY5S834</accession>
<keyword evidence="3" id="KW-1133">Transmembrane helix</keyword>
<dbReference type="InterPro" id="IPR007391">
    <property type="entry name" value="Vancomycin_resist_VanW"/>
</dbReference>
<sequence length="499" mass="55149">MKRFHMVWMILIAALLAYSVGWGLIWVYTHRNTVPDGAYASSDGEAAHQLLSNGEQRLTSGSPLPLGGLSIDAALQRLNERSESLKKLSLTLEANGTKVLNKTWTLEQLGLQIDTKNARAAIARLGEGRMWDKAIYRWSFPDRLDVSLTWNSRVFEKAVRSQWGYLDASTPINASREITSDDQVVYKPHQNAYRLNMEALLTNVVKAVEAELNAGWGANAKPISLPLAISVVHPNVTLERLKAEGIERMITSFSTDFRSSGEGRVHNVTATANTLHDWKLAPGEEFDYRKVIEATRVKYGFREAPVILNGELVPGIGGGICQVSSTLYSAALRIGLHMTERRNHSLPVSYLPKGQDATFAEGAINFKFKNTTGKHLIIRTEVRNRILTIKLFGSMPKNVRYTIDSKTVKVIDPPVKLIESAAAVPGGRLLISTGKAGYVVETYRTKYQDDRAVSRERISRDTYKAQPAIYGVAPENGDPGAVPEGSPPPRQLIEDGVNE</sequence>
<evidence type="ECO:0000259" key="4">
    <source>
        <dbReference type="SMART" id="SM01208"/>
    </source>
</evidence>
<feature type="region of interest" description="Disordered" evidence="2">
    <location>
        <begin position="468"/>
        <end position="499"/>
    </location>
</feature>
<name>A0ABY5S834_9BACL</name>
<gene>
    <name evidence="5" type="ORF">L1F29_31555</name>
</gene>
<feature type="domain" description="G5" evidence="4">
    <location>
        <begin position="399"/>
        <end position="474"/>
    </location>
</feature>
<dbReference type="EMBL" id="CP091430">
    <property type="protein sequence ID" value="UVI29869.1"/>
    <property type="molecule type" value="Genomic_DNA"/>
</dbReference>
<keyword evidence="6" id="KW-1185">Reference proteome</keyword>
<keyword evidence="3" id="KW-0472">Membrane</keyword>
<organism evidence="5 6">
    <name type="scientific">Paenibacillus spongiae</name>
    <dbReference type="NCBI Taxonomy" id="2909671"/>
    <lineage>
        <taxon>Bacteria</taxon>
        <taxon>Bacillati</taxon>
        <taxon>Bacillota</taxon>
        <taxon>Bacilli</taxon>
        <taxon>Bacillales</taxon>
        <taxon>Paenibacillaceae</taxon>
        <taxon>Paenibacillus</taxon>
    </lineage>
</organism>
<dbReference type="Pfam" id="PF04294">
    <property type="entry name" value="VanW"/>
    <property type="match status" value="1"/>
</dbReference>
<keyword evidence="3" id="KW-0812">Transmembrane</keyword>
<evidence type="ECO:0000313" key="6">
    <source>
        <dbReference type="Proteomes" id="UP001057877"/>
    </source>
</evidence>
<proteinExistence type="predicted"/>